<name>A0ABQ4EN19_9ACTN</name>
<evidence type="ECO:0000313" key="3">
    <source>
        <dbReference type="Proteomes" id="UP000621500"/>
    </source>
</evidence>
<evidence type="ECO:0000313" key="2">
    <source>
        <dbReference type="EMBL" id="GIG96040.1"/>
    </source>
</evidence>
<comment type="caution">
    <text evidence="2">The sequence shown here is derived from an EMBL/GenBank/DDBJ whole genome shotgun (WGS) entry which is preliminary data.</text>
</comment>
<reference evidence="2 3" key="1">
    <citation type="submission" date="2021-01" db="EMBL/GenBank/DDBJ databases">
        <title>Whole genome shotgun sequence of Plantactinospora mayteni NBRC 109088.</title>
        <authorList>
            <person name="Komaki H."/>
            <person name="Tamura T."/>
        </authorList>
    </citation>
    <scope>NUCLEOTIDE SEQUENCE [LARGE SCALE GENOMIC DNA]</scope>
    <source>
        <strain evidence="2 3">NBRC 109088</strain>
    </source>
</reference>
<dbReference type="RefSeq" id="WP_203857645.1">
    <property type="nucleotide sequence ID" value="NZ_BAAAZQ010000004.1"/>
</dbReference>
<feature type="compositionally biased region" description="Basic and acidic residues" evidence="1">
    <location>
        <begin position="80"/>
        <end position="89"/>
    </location>
</feature>
<keyword evidence="3" id="KW-1185">Reference proteome</keyword>
<organism evidence="2 3">
    <name type="scientific">Plantactinospora mayteni</name>
    <dbReference type="NCBI Taxonomy" id="566021"/>
    <lineage>
        <taxon>Bacteria</taxon>
        <taxon>Bacillati</taxon>
        <taxon>Actinomycetota</taxon>
        <taxon>Actinomycetes</taxon>
        <taxon>Micromonosporales</taxon>
        <taxon>Micromonosporaceae</taxon>
        <taxon>Plantactinospora</taxon>
    </lineage>
</organism>
<proteinExistence type="predicted"/>
<evidence type="ECO:0000256" key="1">
    <source>
        <dbReference type="SAM" id="MobiDB-lite"/>
    </source>
</evidence>
<protein>
    <recommendedName>
        <fullName evidence="4">Integrase</fullName>
    </recommendedName>
</protein>
<sequence>MTTKTLEELPANQDGIMGWSNSAMAVRYQHLTTQVRRDIAKRVGGLLWEAPKDPPDEDDQGAAGVRVPPPERQLRPKLRPQAERPVGRF</sequence>
<feature type="region of interest" description="Disordered" evidence="1">
    <location>
        <begin position="48"/>
        <end position="89"/>
    </location>
</feature>
<dbReference type="EMBL" id="BONX01000015">
    <property type="protein sequence ID" value="GIG96040.1"/>
    <property type="molecule type" value="Genomic_DNA"/>
</dbReference>
<dbReference type="Proteomes" id="UP000621500">
    <property type="component" value="Unassembled WGS sequence"/>
</dbReference>
<evidence type="ECO:0008006" key="4">
    <source>
        <dbReference type="Google" id="ProtNLM"/>
    </source>
</evidence>
<accession>A0ABQ4EN19</accession>
<gene>
    <name evidence="2" type="ORF">Pma05_26130</name>
</gene>